<sequence length="158" mass="16451">MSIPETSILRIKAATRDLVKVCGGVVRAGEIALLSKSEISRFQAPGSPDLITIPAALALEADCGLPLVTQVMADMSGRRLTDPEAEERQQACLASDISETLRKSAEVMTAYASAIADGVVTAAEAEAIDRVAGELGTNVLSMRRNLAAVKASNLRAAG</sequence>
<comment type="caution">
    <text evidence="1">The sequence shown here is derived from an EMBL/GenBank/DDBJ whole genome shotgun (WGS) entry which is preliminary data.</text>
</comment>
<protein>
    <recommendedName>
        <fullName evidence="3">Co-chaperone DjlA N-terminal domain-containing protein</fullName>
    </recommendedName>
</protein>
<proteinExistence type="predicted"/>
<evidence type="ECO:0000313" key="2">
    <source>
        <dbReference type="Proteomes" id="UP001595190"/>
    </source>
</evidence>
<reference evidence="1 2" key="1">
    <citation type="submission" date="2024-09" db="EMBL/GenBank/DDBJ databases">
        <title>Description of Labrys sedimenti sp. nov., isolated from a diclofenac-degrading enrichment culture, and genome-based reclassification of Labrys portucalensis as a later heterotypic synonym of Labrys neptuniae.</title>
        <authorList>
            <person name="Tancsics A."/>
            <person name="Csepanyi A."/>
        </authorList>
    </citation>
    <scope>NUCLEOTIDE SEQUENCE [LARGE SCALE GENOMIC DNA]</scope>
    <source>
        <strain evidence="1 2">LMG 23412</strain>
    </source>
</reference>
<gene>
    <name evidence="1" type="ORF">ACETRX_22740</name>
</gene>
<evidence type="ECO:0008006" key="3">
    <source>
        <dbReference type="Google" id="ProtNLM"/>
    </source>
</evidence>
<organism evidence="1 2">
    <name type="scientific">Labrys neptuniae</name>
    <dbReference type="NCBI Taxonomy" id="376174"/>
    <lineage>
        <taxon>Bacteria</taxon>
        <taxon>Pseudomonadati</taxon>
        <taxon>Pseudomonadota</taxon>
        <taxon>Alphaproteobacteria</taxon>
        <taxon>Hyphomicrobiales</taxon>
        <taxon>Xanthobacteraceae</taxon>
        <taxon>Labrys</taxon>
    </lineage>
</organism>
<dbReference type="RefSeq" id="WP_394313072.1">
    <property type="nucleotide sequence ID" value="NZ_JBHGPK010000011.1"/>
</dbReference>
<evidence type="ECO:0000313" key="1">
    <source>
        <dbReference type="EMBL" id="MFC2252471.1"/>
    </source>
</evidence>
<accession>A0ABV6ZJW2</accession>
<dbReference type="EMBL" id="JBHGPK010000011">
    <property type="protein sequence ID" value="MFC2252471.1"/>
    <property type="molecule type" value="Genomic_DNA"/>
</dbReference>
<dbReference type="Proteomes" id="UP001595190">
    <property type="component" value="Unassembled WGS sequence"/>
</dbReference>
<name>A0ABV6ZJW2_9HYPH</name>